<name>A0A433A1L6_9FUNG</name>
<protein>
    <submittedName>
        <fullName evidence="2">Uncharacterized protein</fullName>
    </submittedName>
</protein>
<feature type="compositionally biased region" description="Polar residues" evidence="1">
    <location>
        <begin position="152"/>
        <end position="163"/>
    </location>
</feature>
<proteinExistence type="predicted"/>
<feature type="region of interest" description="Disordered" evidence="1">
    <location>
        <begin position="248"/>
        <end position="270"/>
    </location>
</feature>
<keyword evidence="3" id="KW-1185">Reference proteome</keyword>
<feature type="region of interest" description="Disordered" evidence="1">
    <location>
        <begin position="135"/>
        <end position="163"/>
    </location>
</feature>
<evidence type="ECO:0000313" key="3">
    <source>
        <dbReference type="Proteomes" id="UP000268093"/>
    </source>
</evidence>
<comment type="caution">
    <text evidence="2">The sequence shown here is derived from an EMBL/GenBank/DDBJ whole genome shotgun (WGS) entry which is preliminary data.</text>
</comment>
<dbReference type="Proteomes" id="UP000268093">
    <property type="component" value="Unassembled WGS sequence"/>
</dbReference>
<evidence type="ECO:0000256" key="1">
    <source>
        <dbReference type="SAM" id="MobiDB-lite"/>
    </source>
</evidence>
<accession>A0A433A1L6</accession>
<reference evidence="2 3" key="1">
    <citation type="journal article" date="2018" name="New Phytol.">
        <title>Phylogenomics of Endogonaceae and evolution of mycorrhizas within Mucoromycota.</title>
        <authorList>
            <person name="Chang Y."/>
            <person name="Desiro A."/>
            <person name="Na H."/>
            <person name="Sandor L."/>
            <person name="Lipzen A."/>
            <person name="Clum A."/>
            <person name="Barry K."/>
            <person name="Grigoriev I.V."/>
            <person name="Martin F.M."/>
            <person name="Stajich J.E."/>
            <person name="Smith M.E."/>
            <person name="Bonito G."/>
            <person name="Spatafora J.W."/>
        </authorList>
    </citation>
    <scope>NUCLEOTIDE SEQUENCE [LARGE SCALE GENOMIC DNA]</scope>
    <source>
        <strain evidence="2 3">GMNB39</strain>
    </source>
</reference>
<evidence type="ECO:0000313" key="2">
    <source>
        <dbReference type="EMBL" id="RUO96575.1"/>
    </source>
</evidence>
<feature type="region of interest" description="Disordered" evidence="1">
    <location>
        <begin position="184"/>
        <end position="208"/>
    </location>
</feature>
<gene>
    <name evidence="2" type="ORF">BC936DRAFT_141810</name>
</gene>
<organism evidence="2 3">
    <name type="scientific">Jimgerdemannia flammicorona</name>
    <dbReference type="NCBI Taxonomy" id="994334"/>
    <lineage>
        <taxon>Eukaryota</taxon>
        <taxon>Fungi</taxon>
        <taxon>Fungi incertae sedis</taxon>
        <taxon>Mucoromycota</taxon>
        <taxon>Mucoromycotina</taxon>
        <taxon>Endogonomycetes</taxon>
        <taxon>Endogonales</taxon>
        <taxon>Endogonaceae</taxon>
        <taxon>Jimgerdemannia</taxon>
    </lineage>
</organism>
<dbReference type="AlphaFoldDB" id="A0A433A1L6"/>
<sequence>MSFVPNPFLAELIAVAISSLVDSKTSTIIIKQHDPYWLISTGAQSDVYRFVISDCSFVDTFVPSVNLNPVFSTLHDLVPPSSVVDSYQKCKITDDKVHQRKVHDNAQMLNSQITPIIQDVLKLDTNLLQKSVSPNTETKENVGDTNFDLPQKTVSVSPNTETKKNVCNTDDNLLQKIVSVSPNTETKENVGDTNFDLPQKTVSVSPNTETKKNICNTGDNLLQKIVLVSPNTEESVKKIESITLENSNTKTAKRPLDDSENTEPRKKRVIKKKEKEIEKKFNPYRTAADFVCMIAEATNRYPEYPIKLHIKSEVLQSGYDATSVINAHILKYRRLGRKINSMAIEMGKTMPFQTKAQKFIDRIIECPGVTSRDAANAILKRAKWIYAIFRNIPDDVIKNIEGVTVRDIVDIWSLESRMIIVNSMDGEYKGDDSFPCWMNELNERYGVSKLVPNH</sequence>
<dbReference type="EMBL" id="RBNI01020569">
    <property type="protein sequence ID" value="RUO96575.1"/>
    <property type="molecule type" value="Genomic_DNA"/>
</dbReference>